<feature type="domain" description="N-acetyltransferase" evidence="1">
    <location>
        <begin position="34"/>
        <end position="181"/>
    </location>
</feature>
<dbReference type="Pfam" id="PF00583">
    <property type="entry name" value="Acetyltransf_1"/>
    <property type="match status" value="1"/>
</dbReference>
<sequence>MSKYLREAFYALTCRKTFALPGFLRQGGNRNMESIIEIGTIKDVEPWAQLRVALWPHHSLESHRAELARAFLSEGGEAIAFIARNAAHEAVGFAEATLRHDYVNGCSSSPVLFLEGVYVRPGDRRKGIARLLCSAVADWGRSLGCVEFGSDALLENSASHALHIALGFEETQRVVFFRKPL</sequence>
<evidence type="ECO:0000313" key="3">
    <source>
        <dbReference type="Proteomes" id="UP001549077"/>
    </source>
</evidence>
<keyword evidence="2" id="KW-0012">Acyltransferase</keyword>
<dbReference type="SUPFAM" id="SSF55729">
    <property type="entry name" value="Acyl-CoA N-acyltransferases (Nat)"/>
    <property type="match status" value="1"/>
</dbReference>
<dbReference type="Gene3D" id="3.40.630.30">
    <property type="match status" value="1"/>
</dbReference>
<dbReference type="CDD" id="cd04301">
    <property type="entry name" value="NAT_SF"/>
    <property type="match status" value="1"/>
</dbReference>
<keyword evidence="3" id="KW-1185">Reference proteome</keyword>
<dbReference type="Proteomes" id="UP001549077">
    <property type="component" value="Unassembled WGS sequence"/>
</dbReference>
<keyword evidence="2" id="KW-0808">Transferase</keyword>
<dbReference type="GO" id="GO:0047663">
    <property type="term" value="F:aminoglycoside 6'-N-acetyltransferase activity"/>
    <property type="evidence" value="ECO:0007669"/>
    <property type="project" value="UniProtKB-EC"/>
</dbReference>
<gene>
    <name evidence="2" type="ORF">ABID08_000382</name>
</gene>
<dbReference type="PROSITE" id="PS51186">
    <property type="entry name" value="GNAT"/>
    <property type="match status" value="1"/>
</dbReference>
<accession>A0ABV2MCC8</accession>
<dbReference type="EMBL" id="JBEPMY010000001">
    <property type="protein sequence ID" value="MET3753043.1"/>
    <property type="molecule type" value="Genomic_DNA"/>
</dbReference>
<organism evidence="2 3">
    <name type="scientific">Rhizobium binae</name>
    <dbReference type="NCBI Taxonomy" id="1138190"/>
    <lineage>
        <taxon>Bacteria</taxon>
        <taxon>Pseudomonadati</taxon>
        <taxon>Pseudomonadota</taxon>
        <taxon>Alphaproteobacteria</taxon>
        <taxon>Hyphomicrobiales</taxon>
        <taxon>Rhizobiaceae</taxon>
        <taxon>Rhizobium/Agrobacterium group</taxon>
        <taxon>Rhizobium</taxon>
    </lineage>
</organism>
<protein>
    <submittedName>
        <fullName evidence="2">Aminoglycoside 6'-N-acetyltransferase I</fullName>
        <ecNumber evidence="2">2.3.1.82</ecNumber>
    </submittedName>
</protein>
<name>A0ABV2MCC8_9HYPH</name>
<evidence type="ECO:0000259" key="1">
    <source>
        <dbReference type="PROSITE" id="PS51186"/>
    </source>
</evidence>
<evidence type="ECO:0000313" key="2">
    <source>
        <dbReference type="EMBL" id="MET3753043.1"/>
    </source>
</evidence>
<reference evidence="2 3" key="1">
    <citation type="submission" date="2024-06" db="EMBL/GenBank/DDBJ databases">
        <title>Genomic Encyclopedia of Type Strains, Phase IV (KMG-IV): sequencing the most valuable type-strain genomes for metagenomic binning, comparative biology and taxonomic classification.</title>
        <authorList>
            <person name="Goeker M."/>
        </authorList>
    </citation>
    <scope>NUCLEOTIDE SEQUENCE [LARGE SCALE GENOMIC DNA]</scope>
    <source>
        <strain evidence="2 3">DSM 29288</strain>
    </source>
</reference>
<dbReference type="NCBIfam" id="NF043067">
    <property type="entry name" value="AAC_6p_group_E"/>
    <property type="match status" value="1"/>
</dbReference>
<dbReference type="EC" id="2.3.1.82" evidence="2"/>
<comment type="caution">
    <text evidence="2">The sequence shown here is derived from an EMBL/GenBank/DDBJ whole genome shotgun (WGS) entry which is preliminary data.</text>
</comment>
<dbReference type="InterPro" id="IPR016181">
    <property type="entry name" value="Acyl_CoA_acyltransferase"/>
</dbReference>
<dbReference type="InterPro" id="IPR000182">
    <property type="entry name" value="GNAT_dom"/>
</dbReference>
<proteinExistence type="predicted"/>